<evidence type="ECO:0000256" key="1">
    <source>
        <dbReference type="SAM" id="MobiDB-lite"/>
    </source>
</evidence>
<evidence type="ECO:0000313" key="2">
    <source>
        <dbReference type="EMBL" id="EEE09610.1"/>
    </source>
</evidence>
<protein>
    <submittedName>
        <fullName evidence="2">Uncharacterized protein</fullName>
    </submittedName>
</protein>
<feature type="region of interest" description="Disordered" evidence="1">
    <location>
        <begin position="1"/>
        <end position="44"/>
    </location>
</feature>
<dbReference type="AlphaFoldDB" id="B9BIS7"/>
<sequence length="44" mass="4827">MYAVGDRDRPLLRTRRAARRSRHVAVRAASGNAQCGARSRGSLC</sequence>
<feature type="compositionally biased region" description="Basic residues" evidence="1">
    <location>
        <begin position="12"/>
        <end position="25"/>
    </location>
</feature>
<organism evidence="2 3">
    <name type="scientific">Burkholderia multivorans CGD2</name>
    <dbReference type="NCBI Taxonomy" id="513052"/>
    <lineage>
        <taxon>Bacteria</taxon>
        <taxon>Pseudomonadati</taxon>
        <taxon>Pseudomonadota</taxon>
        <taxon>Betaproteobacteria</taxon>
        <taxon>Burkholderiales</taxon>
        <taxon>Burkholderiaceae</taxon>
        <taxon>Burkholderia</taxon>
        <taxon>Burkholderia cepacia complex</taxon>
    </lineage>
</organism>
<gene>
    <name evidence="2" type="ORF">BURMUCGD2_4983</name>
</gene>
<name>B9BIS7_9BURK</name>
<dbReference type="Proteomes" id="UP000004535">
    <property type="component" value="Unassembled WGS sequence"/>
</dbReference>
<feature type="compositionally biased region" description="Basic and acidic residues" evidence="1">
    <location>
        <begin position="1"/>
        <end position="11"/>
    </location>
</feature>
<accession>B9BIS7</accession>
<comment type="caution">
    <text evidence="2">The sequence shown here is derived from an EMBL/GenBank/DDBJ whole genome shotgun (WGS) entry which is preliminary data.</text>
</comment>
<dbReference type="EMBL" id="ACFC01000001">
    <property type="protein sequence ID" value="EEE09610.1"/>
    <property type="molecule type" value="Genomic_DNA"/>
</dbReference>
<evidence type="ECO:0000313" key="3">
    <source>
        <dbReference type="Proteomes" id="UP000004535"/>
    </source>
</evidence>
<reference evidence="2 3" key="1">
    <citation type="journal article" date="2012" name="J. Bacteriol.">
        <title>Draft Genome Sequence Determination for Cystic Fibrosis and Chronic Granulomatous Disease Burkholderia multivorans Isolates.</title>
        <authorList>
            <person name="Varga J.J."/>
            <person name="Losada L."/>
            <person name="Zelazny A.M."/>
            <person name="Brinkac L."/>
            <person name="Harkins D."/>
            <person name="Radune D."/>
            <person name="Hostetler J."/>
            <person name="Sampaio E.P."/>
            <person name="Ronning C.M."/>
            <person name="Nierman W.C."/>
            <person name="Greenberg D.E."/>
            <person name="Holland S.M."/>
            <person name="Goldberg J.B."/>
        </authorList>
    </citation>
    <scope>NUCLEOTIDE SEQUENCE [LARGE SCALE GENOMIC DNA]</scope>
    <source>
        <strain evidence="2 3">CGD2</strain>
    </source>
</reference>
<proteinExistence type="predicted"/>